<accession>A0A917CN80</accession>
<keyword evidence="1" id="KW-1133">Transmembrane helix</keyword>
<dbReference type="PANTHER" id="PTHR37826">
    <property type="entry name" value="FLOTILLIN BAND_7_5 DOMAIN PROTEIN"/>
    <property type="match status" value="1"/>
</dbReference>
<dbReference type="PANTHER" id="PTHR37826:SF3">
    <property type="entry name" value="J DOMAIN-CONTAINING PROTEIN"/>
    <property type="match status" value="1"/>
</dbReference>
<organism evidence="2 3">
    <name type="scientific">Marinicella pacifica</name>
    <dbReference type="NCBI Taxonomy" id="1171543"/>
    <lineage>
        <taxon>Bacteria</taxon>
        <taxon>Pseudomonadati</taxon>
        <taxon>Pseudomonadota</taxon>
        <taxon>Gammaproteobacteria</taxon>
        <taxon>Lysobacterales</taxon>
        <taxon>Marinicellaceae</taxon>
        <taxon>Marinicella</taxon>
    </lineage>
</organism>
<dbReference type="Proteomes" id="UP000605253">
    <property type="component" value="Unassembled WGS sequence"/>
</dbReference>
<keyword evidence="3" id="KW-1185">Reference proteome</keyword>
<keyword evidence="1" id="KW-0472">Membrane</keyword>
<gene>
    <name evidence="2" type="ORF">GCM10011365_10190</name>
</gene>
<protein>
    <recommendedName>
        <fullName evidence="4">Replication restart DNA helicase PriA</fullName>
    </recommendedName>
</protein>
<evidence type="ECO:0000313" key="3">
    <source>
        <dbReference type="Proteomes" id="UP000605253"/>
    </source>
</evidence>
<dbReference type="EMBL" id="BMEO01000003">
    <property type="protein sequence ID" value="GGF90976.1"/>
    <property type="molecule type" value="Genomic_DNA"/>
</dbReference>
<comment type="caution">
    <text evidence="2">The sequence shown here is derived from an EMBL/GenBank/DDBJ whole genome shotgun (WGS) entry which is preliminary data.</text>
</comment>
<dbReference type="RefSeq" id="WP_188364609.1">
    <property type="nucleotide sequence ID" value="NZ_BAABJF010000017.1"/>
</dbReference>
<reference evidence="2" key="2">
    <citation type="submission" date="2020-09" db="EMBL/GenBank/DDBJ databases">
        <authorList>
            <person name="Sun Q."/>
            <person name="Zhou Y."/>
        </authorList>
    </citation>
    <scope>NUCLEOTIDE SEQUENCE</scope>
    <source>
        <strain evidence="2">CGMCC 1.12181</strain>
    </source>
</reference>
<sequence length="360" mass="41597">MIQYAHFKCQQCGSDMDYAIGQNSLQCVSCGATNPIESTQDVIDQPHDYELTKKNLDYLTPQSSQLELHCSNCGATFLMAADQHAGDCPYCDLNIVVPAEQHRQLAPDYVLPFEVDDKTATQSFRKWLRKLWFAPSKLKLKAFKSQPMKSVYIPMWSFDAEVSSSYQGRRGDYYTTYRTVTRRVNGRSQTSRQPVQEIRWRSVSGHVFNVFKHVYTFASKALPDKFLNFLSRWDFQKVQSYKPDYLSGFQSQLYQLGIDVGYQRAQQIMDITIRSSIRSDIGGDQQQIHQVNSDYKQVKFRLVLVPVYMAAFSFKNKIYRYVIHGQSGKTYGERPWSWLKIIGTLLLLASIGVAVFMYQR</sequence>
<reference evidence="2" key="1">
    <citation type="journal article" date="2014" name="Int. J. Syst. Evol. Microbiol.">
        <title>Complete genome sequence of Corynebacterium casei LMG S-19264T (=DSM 44701T), isolated from a smear-ripened cheese.</title>
        <authorList>
            <consortium name="US DOE Joint Genome Institute (JGI-PGF)"/>
            <person name="Walter F."/>
            <person name="Albersmeier A."/>
            <person name="Kalinowski J."/>
            <person name="Ruckert C."/>
        </authorList>
    </citation>
    <scope>NUCLEOTIDE SEQUENCE</scope>
    <source>
        <strain evidence="2">CGMCC 1.12181</strain>
    </source>
</reference>
<evidence type="ECO:0008006" key="4">
    <source>
        <dbReference type="Google" id="ProtNLM"/>
    </source>
</evidence>
<proteinExistence type="predicted"/>
<name>A0A917CN80_9GAMM</name>
<dbReference type="AlphaFoldDB" id="A0A917CN80"/>
<evidence type="ECO:0000256" key="1">
    <source>
        <dbReference type="SAM" id="Phobius"/>
    </source>
</evidence>
<feature type="transmembrane region" description="Helical" evidence="1">
    <location>
        <begin position="336"/>
        <end position="358"/>
    </location>
</feature>
<evidence type="ECO:0000313" key="2">
    <source>
        <dbReference type="EMBL" id="GGF90976.1"/>
    </source>
</evidence>
<keyword evidence="1" id="KW-0812">Transmembrane</keyword>